<keyword evidence="4 5" id="KW-0472">Membrane</keyword>
<dbReference type="SUPFAM" id="SSF141322">
    <property type="entry name" value="NfeD domain-like"/>
    <property type="match status" value="1"/>
</dbReference>
<feature type="domain" description="NfeD-like C-terminal" evidence="6">
    <location>
        <begin position="83"/>
        <end position="141"/>
    </location>
</feature>
<comment type="subcellular location">
    <subcellularLocation>
        <location evidence="1">Membrane</location>
        <topology evidence="1">Multi-pass membrane protein</topology>
    </subcellularLocation>
</comment>
<dbReference type="PANTHER" id="PTHR33507:SF3">
    <property type="entry name" value="INNER MEMBRANE PROTEIN YBBJ"/>
    <property type="match status" value="1"/>
</dbReference>
<evidence type="ECO:0000256" key="4">
    <source>
        <dbReference type="ARBA" id="ARBA00023136"/>
    </source>
</evidence>
<evidence type="ECO:0000256" key="3">
    <source>
        <dbReference type="ARBA" id="ARBA00022989"/>
    </source>
</evidence>
<gene>
    <name evidence="7" type="ORF">H9X81_10075</name>
</gene>
<comment type="caution">
    <text evidence="7">The sequence shown here is derived from an EMBL/GenBank/DDBJ whole genome shotgun (WGS) entry which is preliminary data.</text>
</comment>
<name>A0ABS2GRA0_9FIRM</name>
<sequence>MMSAFLWLAAAIILAIVEANTVQLVSIWFAVGALAAMVPAIIGMDFTAQFAVFTVVSILVLAITRPFVKKKLTVQKTETNSRALIGKVAKVIQPIDNLQSQGRVMVEDMDWSARSENGEPIDVGEEVLIKEIQGVKLIVEKIY</sequence>
<feature type="transmembrane region" description="Helical" evidence="5">
    <location>
        <begin position="29"/>
        <end position="62"/>
    </location>
</feature>
<dbReference type="Pfam" id="PF01957">
    <property type="entry name" value="NfeD"/>
    <property type="match status" value="1"/>
</dbReference>
<evidence type="ECO:0000256" key="1">
    <source>
        <dbReference type="ARBA" id="ARBA00004141"/>
    </source>
</evidence>
<dbReference type="Gene3D" id="2.40.50.140">
    <property type="entry name" value="Nucleic acid-binding proteins"/>
    <property type="match status" value="1"/>
</dbReference>
<dbReference type="InterPro" id="IPR002810">
    <property type="entry name" value="NfeD-like_C"/>
</dbReference>
<evidence type="ECO:0000313" key="7">
    <source>
        <dbReference type="EMBL" id="MBM6924028.1"/>
    </source>
</evidence>
<dbReference type="Proteomes" id="UP000724149">
    <property type="component" value="Unassembled WGS sequence"/>
</dbReference>
<accession>A0ABS2GRA0</accession>
<dbReference type="InterPro" id="IPR052165">
    <property type="entry name" value="Membrane_assoc_protease"/>
</dbReference>
<evidence type="ECO:0000259" key="6">
    <source>
        <dbReference type="Pfam" id="PF01957"/>
    </source>
</evidence>
<organism evidence="7 8">
    <name type="scientific">Hydrogenoanaerobacterium saccharovorans</name>
    <dbReference type="NCBI Taxonomy" id="474960"/>
    <lineage>
        <taxon>Bacteria</taxon>
        <taxon>Bacillati</taxon>
        <taxon>Bacillota</taxon>
        <taxon>Clostridia</taxon>
        <taxon>Eubacteriales</taxon>
        <taxon>Oscillospiraceae</taxon>
        <taxon>Hydrogenoanaerobacterium</taxon>
    </lineage>
</organism>
<keyword evidence="8" id="KW-1185">Reference proteome</keyword>
<evidence type="ECO:0000313" key="8">
    <source>
        <dbReference type="Proteomes" id="UP000724149"/>
    </source>
</evidence>
<keyword evidence="2 5" id="KW-0812">Transmembrane</keyword>
<proteinExistence type="predicted"/>
<protein>
    <submittedName>
        <fullName evidence="7">NfeD family protein</fullName>
    </submittedName>
</protein>
<evidence type="ECO:0000256" key="5">
    <source>
        <dbReference type="SAM" id="Phobius"/>
    </source>
</evidence>
<dbReference type="PANTHER" id="PTHR33507">
    <property type="entry name" value="INNER MEMBRANE PROTEIN YBBJ"/>
    <property type="match status" value="1"/>
</dbReference>
<dbReference type="InterPro" id="IPR012340">
    <property type="entry name" value="NA-bd_OB-fold"/>
</dbReference>
<keyword evidence="3 5" id="KW-1133">Transmembrane helix</keyword>
<dbReference type="EMBL" id="JACSNR010000010">
    <property type="protein sequence ID" value="MBM6924028.1"/>
    <property type="molecule type" value="Genomic_DNA"/>
</dbReference>
<evidence type="ECO:0000256" key="2">
    <source>
        <dbReference type="ARBA" id="ARBA00022692"/>
    </source>
</evidence>
<reference evidence="7 8" key="1">
    <citation type="journal article" date="2021" name="Sci. Rep.">
        <title>The distribution of antibiotic resistance genes in chicken gut microbiota commensals.</title>
        <authorList>
            <person name="Juricova H."/>
            <person name="Matiasovicova J."/>
            <person name="Kubasova T."/>
            <person name="Cejkova D."/>
            <person name="Rychlik I."/>
        </authorList>
    </citation>
    <scope>NUCLEOTIDE SEQUENCE [LARGE SCALE GENOMIC DNA]</scope>
    <source>
        <strain evidence="7 8">An564</strain>
    </source>
</reference>